<evidence type="ECO:0000256" key="1">
    <source>
        <dbReference type="ARBA" id="ARBA00010211"/>
    </source>
</evidence>
<dbReference type="EMBL" id="CP025738">
    <property type="protein sequence ID" value="AUO47307.1"/>
    <property type="molecule type" value="Genomic_DNA"/>
</dbReference>
<comment type="similarity">
    <text evidence="2">Belongs to the hydratase/decarboxylase family.</text>
</comment>
<evidence type="ECO:0000256" key="3">
    <source>
        <dbReference type="ARBA" id="ARBA00022723"/>
    </source>
</evidence>
<evidence type="ECO:0000259" key="4">
    <source>
        <dbReference type="Pfam" id="PF01557"/>
    </source>
</evidence>
<evidence type="ECO:0000313" key="5">
    <source>
        <dbReference type="EMBL" id="AUO47307.1"/>
    </source>
</evidence>
<organism evidence="5 6">
    <name type="scientific">Pseudomonas ogarae (strain DSM 112162 / CECT 30235 / F113)</name>
    <dbReference type="NCBI Taxonomy" id="1114970"/>
    <lineage>
        <taxon>Bacteria</taxon>
        <taxon>Pseudomonadati</taxon>
        <taxon>Pseudomonadota</taxon>
        <taxon>Gammaproteobacteria</taxon>
        <taxon>Pseudomonadales</taxon>
        <taxon>Pseudomonadaceae</taxon>
        <taxon>Pseudomonas</taxon>
    </lineage>
</organism>
<name>A0ABN5G8S1_PSEO1</name>
<evidence type="ECO:0000256" key="2">
    <source>
        <dbReference type="ARBA" id="ARBA00010715"/>
    </source>
</evidence>
<reference evidence="5 6" key="1">
    <citation type="submission" date="2018-01" db="EMBL/GenBank/DDBJ databases">
        <title>Tropical forage species Digitaria eriantha prevents oxidative stress under low temperature conditions by the incorporation of polyhydroxybutyrate-producing endophytic bacteria.</title>
        <authorList>
            <person name="Stritzler M."/>
            <person name="Ayub N."/>
        </authorList>
    </citation>
    <scope>NUCLEOTIDE SEQUENCE [LARGE SCALE GENOMIC DNA]</scope>
    <source>
        <strain evidence="5 6">FR1</strain>
    </source>
</reference>
<dbReference type="Gene3D" id="3.90.850.10">
    <property type="entry name" value="Fumarylacetoacetase-like, C-terminal domain"/>
    <property type="match status" value="1"/>
</dbReference>
<dbReference type="PANTHER" id="PTHR42796:SF4">
    <property type="entry name" value="FUMARYLACETOACETATE HYDROLASE DOMAIN-CONTAINING PROTEIN 2A"/>
    <property type="match status" value="1"/>
</dbReference>
<keyword evidence="3" id="KW-0479">Metal-binding</keyword>
<dbReference type="PANTHER" id="PTHR42796">
    <property type="entry name" value="FUMARYLACETOACETATE HYDROLASE DOMAIN-CONTAINING PROTEIN 2A-RELATED"/>
    <property type="match status" value="1"/>
</dbReference>
<dbReference type="InterPro" id="IPR011234">
    <property type="entry name" value="Fumarylacetoacetase-like_C"/>
</dbReference>
<proteinExistence type="inferred from homology"/>
<dbReference type="InterPro" id="IPR051121">
    <property type="entry name" value="FAH"/>
</dbReference>
<sequence>MKLAFFDSYRLGLISGESIVDISSLIGGFPYANPNDAMVHLIERFDEYKGALEQAQSHGERIDLANVRLRAPLPKPGNIVCMAVNYMEDGTLAERPLINAFHKASSCVIGPGDTLVLPDIPAIVFEAEAELAIIIGRRADKVAAADWRDYVFGYTNFMDGSARGMKPEKNSFFQAKSRNTFAPMGPWIVTADEIADPQNLDIAMDVNGLPRQRFNTNDMAHGIARSIEWLSHIHPLEPGDIIATGTNHRGLGAIQDGDVLELSVQGLGTLSVNVKDELRRTWSNETRLQRQNQGLNALSPQLTGKYAAGN</sequence>
<dbReference type="Proteomes" id="UP000235315">
    <property type="component" value="Chromosome"/>
</dbReference>
<keyword evidence="6" id="KW-1185">Reference proteome</keyword>
<dbReference type="InterPro" id="IPR036663">
    <property type="entry name" value="Fumarylacetoacetase_C_sf"/>
</dbReference>
<gene>
    <name evidence="5" type="ORF">C1C98_18575</name>
</gene>
<keyword evidence="5" id="KW-0378">Hydrolase</keyword>
<accession>A0ABN5G8S1</accession>
<protein>
    <submittedName>
        <fullName evidence="5">Fumarylacetoacetate hydrolase family protein</fullName>
    </submittedName>
</protein>
<dbReference type="GO" id="GO:0016787">
    <property type="term" value="F:hydrolase activity"/>
    <property type="evidence" value="ECO:0007669"/>
    <property type="project" value="UniProtKB-KW"/>
</dbReference>
<comment type="similarity">
    <text evidence="1">Belongs to the FAH family.</text>
</comment>
<evidence type="ECO:0000313" key="6">
    <source>
        <dbReference type="Proteomes" id="UP000235315"/>
    </source>
</evidence>
<dbReference type="SUPFAM" id="SSF56529">
    <property type="entry name" value="FAH"/>
    <property type="match status" value="1"/>
</dbReference>
<dbReference type="Pfam" id="PF01557">
    <property type="entry name" value="FAA_hydrolase"/>
    <property type="match status" value="1"/>
</dbReference>
<dbReference type="RefSeq" id="WP_014338877.1">
    <property type="nucleotide sequence ID" value="NC_016830.1"/>
</dbReference>
<feature type="domain" description="Fumarylacetoacetase-like C-terminal" evidence="4">
    <location>
        <begin position="79"/>
        <end position="274"/>
    </location>
</feature>